<dbReference type="PANTHER" id="PTHR43002">
    <property type="entry name" value="GLYCOGEN DEBRANCHING ENZYME"/>
    <property type="match status" value="1"/>
</dbReference>
<evidence type="ECO:0000313" key="6">
    <source>
        <dbReference type="EMBL" id="GAA4665301.1"/>
    </source>
</evidence>
<dbReference type="InterPro" id="IPR014756">
    <property type="entry name" value="Ig_E-set"/>
</dbReference>
<gene>
    <name evidence="6" type="primary">glgX_1</name>
    <name evidence="6" type="ORF">GCM10025780_03200</name>
</gene>
<keyword evidence="3" id="KW-0326">Glycosidase</keyword>
<reference evidence="7" key="1">
    <citation type="journal article" date="2019" name="Int. J. Syst. Evol. Microbiol.">
        <title>The Global Catalogue of Microorganisms (GCM) 10K type strain sequencing project: providing services to taxonomists for standard genome sequencing and annotation.</title>
        <authorList>
            <consortium name="The Broad Institute Genomics Platform"/>
            <consortium name="The Broad Institute Genome Sequencing Center for Infectious Disease"/>
            <person name="Wu L."/>
            <person name="Ma J."/>
        </authorList>
    </citation>
    <scope>NUCLEOTIDE SEQUENCE [LARGE SCALE GENOMIC DNA]</scope>
    <source>
        <strain evidence="7">JCM 18956</strain>
    </source>
</reference>
<feature type="compositionally biased region" description="Basic and acidic residues" evidence="4">
    <location>
        <begin position="463"/>
        <end position="478"/>
    </location>
</feature>
<dbReference type="Pfam" id="PF02922">
    <property type="entry name" value="CBM_48"/>
    <property type="match status" value="1"/>
</dbReference>
<evidence type="ECO:0000256" key="2">
    <source>
        <dbReference type="ARBA" id="ARBA00022801"/>
    </source>
</evidence>
<name>A0ABP8VK64_9MICO</name>
<proteinExistence type="inferred from homology"/>
<sequence length="685" mass="75178">MLAPRPDDPLRADPLHDLGLRVGENGPTLRVWSGAATGVDLVIDDAPQERVVPMIRDPHGVWTGSDPRLVPGRRYWLRADGEPVSDDGVKTPFDPTVDLLDPYGRGLGKTGRGEWRSVVIDESFDWGGVAKPAVPLDHTVVYEAHVRGLTRLSPTVPEDLRGTYAGLAHESTIAYLNDLGVTAVQLLPVHQHIDEQRLVAQGFENYWGYNTLSYFAPHAAYASRDAQLGGPSAIAREFKGMVRLLHAAGIEVWLDVVYNHTAEEGEEGPVTSFRGLDGSYYRHDATGAPIDVTGCGNTLDTSLPAGARLVLDSLRYWATEMQIDGFRFDLAATLGRGPDAVFSGADPLLAAIRDDDALQGVKLIAEPWDVGLGGWQTGNFPEGWSEWNDRFRNRARDFWLRDVADARHHGRASNGLGSFASKLSGSSNIYSHERGPLSGVNFITAHDGFTLADVVAYDHKHNLRNGEENRDGADDNRSFNHGAEGPTDNPWILDARRRASRNLLATLFLSAGVPMLTAGDEIGRTQRGNNNSYCSDDEISWVDWQLDDEREALLADTKALIRLRRENPALRPVRFGSPGLATLSATAMSWFDASGRYMSPEDWNDPDKRTLQYLAASTPEVEEFNRVLVVVHGSETATTVTLPVETGIEAYEALWTSGDVFDPTPAAPGSVYELRGPTVTLWRVR</sequence>
<feature type="domain" description="Glycosyl hydrolase family 13 catalytic" evidence="5">
    <location>
        <begin position="143"/>
        <end position="564"/>
    </location>
</feature>
<dbReference type="InterPro" id="IPR006047">
    <property type="entry name" value="GH13_cat_dom"/>
</dbReference>
<organism evidence="6 7">
    <name type="scientific">Frondihabitans cladoniiphilus</name>
    <dbReference type="NCBI Taxonomy" id="715785"/>
    <lineage>
        <taxon>Bacteria</taxon>
        <taxon>Bacillati</taxon>
        <taxon>Actinomycetota</taxon>
        <taxon>Actinomycetes</taxon>
        <taxon>Micrococcales</taxon>
        <taxon>Microbacteriaceae</taxon>
        <taxon>Frondihabitans</taxon>
    </lineage>
</organism>
<feature type="region of interest" description="Disordered" evidence="4">
    <location>
        <begin position="463"/>
        <end position="486"/>
    </location>
</feature>
<evidence type="ECO:0000256" key="1">
    <source>
        <dbReference type="ARBA" id="ARBA00008061"/>
    </source>
</evidence>
<dbReference type="NCBIfam" id="TIGR02100">
    <property type="entry name" value="glgX_debranch"/>
    <property type="match status" value="1"/>
</dbReference>
<dbReference type="InterPro" id="IPR013780">
    <property type="entry name" value="Glyco_hydro_b"/>
</dbReference>
<dbReference type="Gene3D" id="2.60.40.1180">
    <property type="entry name" value="Golgi alpha-mannosidase II"/>
    <property type="match status" value="1"/>
</dbReference>
<dbReference type="SUPFAM" id="SSF81296">
    <property type="entry name" value="E set domains"/>
    <property type="match status" value="1"/>
</dbReference>
<keyword evidence="7" id="KW-1185">Reference proteome</keyword>
<dbReference type="Gene3D" id="2.60.40.10">
    <property type="entry name" value="Immunoglobulins"/>
    <property type="match status" value="1"/>
</dbReference>
<protein>
    <submittedName>
        <fullName evidence="6">Glycogen debranching protein GlgX</fullName>
    </submittedName>
</protein>
<accession>A0ABP8VK64</accession>
<comment type="similarity">
    <text evidence="1">Belongs to the glycosyl hydrolase 13 family.</text>
</comment>
<evidence type="ECO:0000256" key="3">
    <source>
        <dbReference type="ARBA" id="ARBA00023295"/>
    </source>
</evidence>
<evidence type="ECO:0000259" key="5">
    <source>
        <dbReference type="SMART" id="SM00642"/>
    </source>
</evidence>
<dbReference type="Proteomes" id="UP001501295">
    <property type="component" value="Unassembled WGS sequence"/>
</dbReference>
<comment type="caution">
    <text evidence="6">The sequence shown here is derived from an EMBL/GenBank/DDBJ whole genome shotgun (WGS) entry which is preliminary data.</text>
</comment>
<dbReference type="SUPFAM" id="SSF51011">
    <property type="entry name" value="Glycosyl hydrolase domain"/>
    <property type="match status" value="1"/>
</dbReference>
<keyword evidence="2" id="KW-0378">Hydrolase</keyword>
<dbReference type="InterPro" id="IPR013783">
    <property type="entry name" value="Ig-like_fold"/>
</dbReference>
<dbReference type="InterPro" id="IPR017853">
    <property type="entry name" value="GH"/>
</dbReference>
<dbReference type="Gene3D" id="3.20.20.80">
    <property type="entry name" value="Glycosidases"/>
    <property type="match status" value="1"/>
</dbReference>
<dbReference type="SMART" id="SM00642">
    <property type="entry name" value="Aamy"/>
    <property type="match status" value="1"/>
</dbReference>
<dbReference type="CDD" id="cd11326">
    <property type="entry name" value="AmyAc_Glg_debranch"/>
    <property type="match status" value="1"/>
</dbReference>
<evidence type="ECO:0000256" key="4">
    <source>
        <dbReference type="SAM" id="MobiDB-lite"/>
    </source>
</evidence>
<dbReference type="InterPro" id="IPR004193">
    <property type="entry name" value="Glyco_hydro_13_N"/>
</dbReference>
<dbReference type="SUPFAM" id="SSF51445">
    <property type="entry name" value="(Trans)glycosidases"/>
    <property type="match status" value="1"/>
</dbReference>
<dbReference type="EMBL" id="BAABLM010000001">
    <property type="protein sequence ID" value="GAA4665301.1"/>
    <property type="molecule type" value="Genomic_DNA"/>
</dbReference>
<dbReference type="InterPro" id="IPR011837">
    <property type="entry name" value="Glycogen_debranch_GlgX"/>
</dbReference>
<evidence type="ECO:0000313" key="7">
    <source>
        <dbReference type="Proteomes" id="UP001501295"/>
    </source>
</evidence>